<evidence type="ECO:0000313" key="5">
    <source>
        <dbReference type="Proteomes" id="UP000297900"/>
    </source>
</evidence>
<dbReference type="OrthoDB" id="9808602at2"/>
<keyword evidence="4" id="KW-0808">Transferase</keyword>
<proteinExistence type="inferred from homology"/>
<accession>A0A4Y8LQ21</accession>
<dbReference type="PANTHER" id="PTHR30576">
    <property type="entry name" value="COLANIC BIOSYNTHESIS UDP-GLUCOSE LIPID CARRIER TRANSFERASE"/>
    <property type="match status" value="1"/>
</dbReference>
<gene>
    <name evidence="4" type="ORF">E2980_21450</name>
</gene>
<sequence length="230" mass="26771">MPHYTNDLEVIESSLYNTNKLILHKTSDQRMYIIVKRIVDILISAGGILLYLPVFIVIAILIKLEDTKGTIFFKQVRVGKNGKPFNIYKIRSMVPNAEELLPELAEKNEVKGAMFKIKDDPRVTRLGKFIRKTSIDEFPQLWNVLKGDMSLVGPRPSLPREVEQYSLYDSQRLVVTPGCTGLWQVSGRNELHFKDMVELDLYYIQRRNLFFDIKLILKTFRVILFPKDTY</sequence>
<dbReference type="EMBL" id="SOMN01000044">
    <property type="protein sequence ID" value="TFE22636.1"/>
    <property type="molecule type" value="Genomic_DNA"/>
</dbReference>
<evidence type="ECO:0000313" key="4">
    <source>
        <dbReference type="EMBL" id="TFE22636.1"/>
    </source>
</evidence>
<evidence type="ECO:0000256" key="1">
    <source>
        <dbReference type="ARBA" id="ARBA00006464"/>
    </source>
</evidence>
<name>A0A4Y8LQ21_9BACL</name>
<comment type="caution">
    <text evidence="4">The sequence shown here is derived from an EMBL/GenBank/DDBJ whole genome shotgun (WGS) entry which is preliminary data.</text>
</comment>
<dbReference type="AlphaFoldDB" id="A0A4Y8LQ21"/>
<reference evidence="4 5" key="1">
    <citation type="submission" date="2019-03" db="EMBL/GenBank/DDBJ databases">
        <title>Cohnella endophytica sp. nov., a novel endophytic bacterium isolated from bark of Sonneratia apetala.</title>
        <authorList>
            <person name="Tuo L."/>
        </authorList>
    </citation>
    <scope>NUCLEOTIDE SEQUENCE [LARGE SCALE GENOMIC DNA]</scope>
    <source>
        <strain evidence="4 5">CCTCC AB 208254</strain>
    </source>
</reference>
<evidence type="ECO:0000256" key="2">
    <source>
        <dbReference type="SAM" id="Phobius"/>
    </source>
</evidence>
<evidence type="ECO:0000259" key="3">
    <source>
        <dbReference type="Pfam" id="PF02397"/>
    </source>
</evidence>
<dbReference type="Proteomes" id="UP000297900">
    <property type="component" value="Unassembled WGS sequence"/>
</dbReference>
<keyword evidence="5" id="KW-1185">Reference proteome</keyword>
<dbReference type="Pfam" id="PF02397">
    <property type="entry name" value="Bac_transf"/>
    <property type="match status" value="1"/>
</dbReference>
<keyword evidence="2" id="KW-0472">Membrane</keyword>
<dbReference type="PANTHER" id="PTHR30576:SF0">
    <property type="entry name" value="UNDECAPRENYL-PHOSPHATE N-ACETYLGALACTOSAMINYL 1-PHOSPHATE TRANSFERASE-RELATED"/>
    <property type="match status" value="1"/>
</dbReference>
<organism evidence="4 5">
    <name type="scientific">Cohnella luojiensis</name>
    <dbReference type="NCBI Taxonomy" id="652876"/>
    <lineage>
        <taxon>Bacteria</taxon>
        <taxon>Bacillati</taxon>
        <taxon>Bacillota</taxon>
        <taxon>Bacilli</taxon>
        <taxon>Bacillales</taxon>
        <taxon>Paenibacillaceae</taxon>
        <taxon>Cohnella</taxon>
    </lineage>
</organism>
<dbReference type="InterPro" id="IPR003362">
    <property type="entry name" value="Bact_transf"/>
</dbReference>
<dbReference type="GO" id="GO:0016780">
    <property type="term" value="F:phosphotransferase activity, for other substituted phosphate groups"/>
    <property type="evidence" value="ECO:0007669"/>
    <property type="project" value="TreeGrafter"/>
</dbReference>
<protein>
    <submittedName>
        <fullName evidence="4">Sugar transferase</fullName>
    </submittedName>
</protein>
<feature type="domain" description="Bacterial sugar transferase" evidence="3">
    <location>
        <begin position="36"/>
        <end position="224"/>
    </location>
</feature>
<feature type="transmembrane region" description="Helical" evidence="2">
    <location>
        <begin position="38"/>
        <end position="62"/>
    </location>
</feature>
<comment type="similarity">
    <text evidence="1">Belongs to the bacterial sugar transferase family.</text>
</comment>
<keyword evidence="2" id="KW-1133">Transmembrane helix</keyword>
<dbReference type="RefSeq" id="WP_135154296.1">
    <property type="nucleotide sequence ID" value="NZ_SOMN01000044.1"/>
</dbReference>
<keyword evidence="2" id="KW-0812">Transmembrane</keyword>